<feature type="transmembrane region" description="Helical" evidence="1">
    <location>
        <begin position="146"/>
        <end position="167"/>
    </location>
</feature>
<feature type="transmembrane region" description="Helical" evidence="1">
    <location>
        <begin position="12"/>
        <end position="35"/>
    </location>
</feature>
<dbReference type="AlphaFoldDB" id="A0A7J6GEB5"/>
<dbReference type="Proteomes" id="UP000525078">
    <property type="component" value="Unassembled WGS sequence"/>
</dbReference>
<dbReference type="PANTHER" id="PTHR31533:SF2">
    <property type="entry name" value="GPI-ANCHORED PROTEIN LLG1"/>
    <property type="match status" value="1"/>
</dbReference>
<proteinExistence type="predicted"/>
<evidence type="ECO:0000259" key="2">
    <source>
        <dbReference type="Pfam" id="PF26578"/>
    </source>
</evidence>
<keyword evidence="1" id="KW-1133">Transmembrane helix</keyword>
<feature type="domain" description="GPI-anchored protein LLG1-like" evidence="2">
    <location>
        <begin position="54"/>
        <end position="131"/>
    </location>
</feature>
<dbReference type="Pfam" id="PF26578">
    <property type="entry name" value="LLG1"/>
    <property type="match status" value="1"/>
</dbReference>
<dbReference type="InterPro" id="IPR058888">
    <property type="entry name" value="LLG1-like"/>
</dbReference>
<gene>
    <name evidence="4" type="ORF">F8388_016257</name>
    <name evidence="3" type="ORF">G4B88_022044</name>
</gene>
<comment type="caution">
    <text evidence="4">The sequence shown here is derived from an EMBL/GenBank/DDBJ whole genome shotgun (WGS) entry which is preliminary data.</text>
</comment>
<keyword evidence="6" id="KW-1185">Reference proteome</keyword>
<name>A0A7J6GEB5_CANSA</name>
<evidence type="ECO:0000313" key="6">
    <source>
        <dbReference type="Proteomes" id="UP000583929"/>
    </source>
</evidence>
<dbReference type="EMBL" id="JAATIQ010000170">
    <property type="protein sequence ID" value="KAF4374270.1"/>
    <property type="molecule type" value="Genomic_DNA"/>
</dbReference>
<dbReference type="InterPro" id="IPR039307">
    <property type="entry name" value="LORELEI-like"/>
</dbReference>
<evidence type="ECO:0000313" key="5">
    <source>
        <dbReference type="Proteomes" id="UP000525078"/>
    </source>
</evidence>
<reference evidence="5 6" key="1">
    <citation type="journal article" date="2020" name="bioRxiv">
        <title>Sequence and annotation of 42 cannabis genomes reveals extensive copy number variation in cannabinoid synthesis and pathogen resistance genes.</title>
        <authorList>
            <person name="Mckernan K.J."/>
            <person name="Helbert Y."/>
            <person name="Kane L.T."/>
            <person name="Ebling H."/>
            <person name="Zhang L."/>
            <person name="Liu B."/>
            <person name="Eaton Z."/>
            <person name="Mclaughlin S."/>
            <person name="Kingan S."/>
            <person name="Baybayan P."/>
            <person name="Concepcion G."/>
            <person name="Jordan M."/>
            <person name="Riva A."/>
            <person name="Barbazuk W."/>
            <person name="Harkins T."/>
        </authorList>
    </citation>
    <scope>NUCLEOTIDE SEQUENCE [LARGE SCALE GENOMIC DNA]</scope>
    <source>
        <strain evidence="5 6">cv. Jamaican Lion 4</strain>
        <strain evidence="3">Father</strain>
        <strain evidence="4">Mother</strain>
        <tissue evidence="4">Leaf</tissue>
    </source>
</reference>
<dbReference type="PANTHER" id="PTHR31533">
    <property type="entry name" value="GPI-ANCHORED PROTEIN LLG1-RELATED-RELATED"/>
    <property type="match status" value="1"/>
</dbReference>
<evidence type="ECO:0000313" key="3">
    <source>
        <dbReference type="EMBL" id="KAF4374270.1"/>
    </source>
</evidence>
<evidence type="ECO:0000313" key="4">
    <source>
        <dbReference type="EMBL" id="KAF4381301.1"/>
    </source>
</evidence>
<keyword evidence="1" id="KW-0812">Transmembrane</keyword>
<dbReference type="Proteomes" id="UP000583929">
    <property type="component" value="Unassembled WGS sequence"/>
</dbReference>
<keyword evidence="1" id="KW-0472">Membrane</keyword>
<dbReference type="EMBL" id="JAATIP010000062">
    <property type="protein sequence ID" value="KAF4381301.1"/>
    <property type="molecule type" value="Genomic_DNA"/>
</dbReference>
<sequence length="172" mass="19194">MAFTNQPCLSPIFFFTCSFLLGFAFSTTFLSDTLFELHGSTSRALLQAKKACAINFESQNYTIITSMCKGPQYPPQSCCSAFKEFACPFADAINDEQSDCASTMFSYINLYGKYPPGLFALQCREGKEGLDCTDVLEAKQKSAADITYITTSTLFLLLLSNAFYYMFLHPFL</sequence>
<accession>A0A7J6GEB5</accession>
<protein>
    <recommendedName>
        <fullName evidence="2">GPI-anchored protein LLG1-like domain-containing protein</fullName>
    </recommendedName>
</protein>
<evidence type="ECO:0000256" key="1">
    <source>
        <dbReference type="SAM" id="Phobius"/>
    </source>
</evidence>
<organism evidence="4 5">
    <name type="scientific">Cannabis sativa</name>
    <name type="common">Hemp</name>
    <name type="synonym">Marijuana</name>
    <dbReference type="NCBI Taxonomy" id="3483"/>
    <lineage>
        <taxon>Eukaryota</taxon>
        <taxon>Viridiplantae</taxon>
        <taxon>Streptophyta</taxon>
        <taxon>Embryophyta</taxon>
        <taxon>Tracheophyta</taxon>
        <taxon>Spermatophyta</taxon>
        <taxon>Magnoliopsida</taxon>
        <taxon>eudicotyledons</taxon>
        <taxon>Gunneridae</taxon>
        <taxon>Pentapetalae</taxon>
        <taxon>rosids</taxon>
        <taxon>fabids</taxon>
        <taxon>Rosales</taxon>
        <taxon>Cannabaceae</taxon>
        <taxon>Cannabis</taxon>
    </lineage>
</organism>